<dbReference type="Proteomes" id="UP001258181">
    <property type="component" value="Unassembled WGS sequence"/>
</dbReference>
<keyword evidence="3" id="KW-1185">Reference proteome</keyword>
<sequence length="300" mass="34243">MKNEEIFPEIKKFRQVTYATFNLRTYNTWTRNIIFSGGNFLNCCNKTLSAREVARFLCKRVIANEGFDNIEIEGKLVCVGRDFIAIKTDDRQVFYLPLNNVRNLSVVSDKSCCDNDRKRVCNDTFQSILRKLINCRVQVNDGGDDVIEGLLTSVNRRSIQIVEEENLNLVTIPIGSINFIAQTGDNGDESSNCKILCCKKENPCGKRKHDCKKESSSSFCKKDKCCKKESSSKCCKKDHCCKKESSSKCCKKDHCCKKEDSCKKKKHDCKKESSSSSSSSSFRKEESSSNNNWCIDWFKM</sequence>
<organism evidence="2 3">
    <name type="scientific">Fictibacillus barbaricus</name>
    <dbReference type="NCBI Taxonomy" id="182136"/>
    <lineage>
        <taxon>Bacteria</taxon>
        <taxon>Bacillati</taxon>
        <taxon>Bacillota</taxon>
        <taxon>Bacilli</taxon>
        <taxon>Bacillales</taxon>
        <taxon>Fictibacillaceae</taxon>
        <taxon>Fictibacillus</taxon>
    </lineage>
</organism>
<evidence type="ECO:0000256" key="1">
    <source>
        <dbReference type="SAM" id="MobiDB-lite"/>
    </source>
</evidence>
<name>A0ABU1U0M4_9BACL</name>
<dbReference type="EMBL" id="JAVDWA010000003">
    <property type="protein sequence ID" value="MDR7073010.1"/>
    <property type="molecule type" value="Genomic_DNA"/>
</dbReference>
<accession>A0ABU1U0M4</accession>
<reference evidence="2 3" key="1">
    <citation type="submission" date="2023-07" db="EMBL/GenBank/DDBJ databases">
        <title>Sorghum-associated microbial communities from plants grown in Nebraska, USA.</title>
        <authorList>
            <person name="Schachtman D."/>
        </authorList>
    </citation>
    <scope>NUCLEOTIDE SEQUENCE [LARGE SCALE GENOMIC DNA]</scope>
    <source>
        <strain evidence="2 3">BE211</strain>
    </source>
</reference>
<comment type="caution">
    <text evidence="2">The sequence shown here is derived from an EMBL/GenBank/DDBJ whole genome shotgun (WGS) entry which is preliminary data.</text>
</comment>
<evidence type="ECO:0008006" key="4">
    <source>
        <dbReference type="Google" id="ProtNLM"/>
    </source>
</evidence>
<proteinExistence type="predicted"/>
<evidence type="ECO:0000313" key="3">
    <source>
        <dbReference type="Proteomes" id="UP001258181"/>
    </source>
</evidence>
<gene>
    <name evidence="2" type="ORF">J2X07_001996</name>
</gene>
<feature type="region of interest" description="Disordered" evidence="1">
    <location>
        <begin position="258"/>
        <end position="300"/>
    </location>
</feature>
<protein>
    <recommendedName>
        <fullName evidence="4">Spore coat protein B</fullName>
    </recommendedName>
</protein>
<dbReference type="RefSeq" id="WP_310258431.1">
    <property type="nucleotide sequence ID" value="NZ_JAVDWA010000003.1"/>
</dbReference>
<evidence type="ECO:0000313" key="2">
    <source>
        <dbReference type="EMBL" id="MDR7073010.1"/>
    </source>
</evidence>